<sequence>MLILSYYINNKKEYGEIRMSKSDSSKTDKNCYFCHLLVGKHFLNEL</sequence>
<dbReference type="AlphaFoldDB" id="A0A212JDJ7"/>
<dbReference type="EMBL" id="FLUL01000001">
    <property type="protein sequence ID" value="SBV97459.1"/>
    <property type="molecule type" value="Genomic_DNA"/>
</dbReference>
<organism evidence="1">
    <name type="scientific">uncultured Dysgonomonas sp</name>
    <dbReference type="NCBI Taxonomy" id="206096"/>
    <lineage>
        <taxon>Bacteria</taxon>
        <taxon>Pseudomonadati</taxon>
        <taxon>Bacteroidota</taxon>
        <taxon>Bacteroidia</taxon>
        <taxon>Bacteroidales</taxon>
        <taxon>Dysgonomonadaceae</taxon>
        <taxon>Dysgonomonas</taxon>
        <taxon>environmental samples</taxon>
    </lineage>
</organism>
<protein>
    <submittedName>
        <fullName evidence="1">Uncharacterized protein</fullName>
    </submittedName>
</protein>
<gene>
    <name evidence="1" type="ORF">KL86DYS2_11276</name>
</gene>
<proteinExistence type="predicted"/>
<name>A0A212JDJ7_9BACT</name>
<reference evidence="1" key="1">
    <citation type="submission" date="2016-04" db="EMBL/GenBank/DDBJ databases">
        <authorList>
            <person name="Evans L.H."/>
            <person name="Alamgir A."/>
            <person name="Owens N."/>
            <person name="Weber N.D."/>
            <person name="Virtaneva K."/>
            <person name="Barbian K."/>
            <person name="Babar A."/>
            <person name="Rosenke K."/>
        </authorList>
    </citation>
    <scope>NUCLEOTIDE SEQUENCE</scope>
    <source>
        <strain evidence="1">86-2</strain>
    </source>
</reference>
<accession>A0A212JDJ7</accession>
<evidence type="ECO:0000313" key="1">
    <source>
        <dbReference type="EMBL" id="SBV97459.1"/>
    </source>
</evidence>